<protein>
    <submittedName>
        <fullName evidence="1">Uncharacterized protein</fullName>
    </submittedName>
</protein>
<dbReference type="EMBL" id="JAACJL010000045">
    <property type="protein sequence ID" value="KAF4614178.1"/>
    <property type="molecule type" value="Genomic_DNA"/>
</dbReference>
<sequence length="93" mass="10186">MGLVTTIQTEAVLIKVVASWIAESSEGEAGEVEEGEVNDGQEESQWLGQALHAFKQLTHEMPYPQFMHISPSIPSDHSFYVMGPSDVALNRNG</sequence>
<accession>A0A8H4QNR0</accession>
<dbReference type="AlphaFoldDB" id="A0A8H4QNR0"/>
<evidence type="ECO:0000313" key="2">
    <source>
        <dbReference type="Proteomes" id="UP000521872"/>
    </source>
</evidence>
<keyword evidence="2" id="KW-1185">Reference proteome</keyword>
<gene>
    <name evidence="1" type="ORF">D9613_007365</name>
</gene>
<proteinExistence type="predicted"/>
<dbReference type="Proteomes" id="UP000521872">
    <property type="component" value="Unassembled WGS sequence"/>
</dbReference>
<name>A0A8H4QNR0_9AGAR</name>
<reference evidence="1 2" key="1">
    <citation type="submission" date="2019-12" db="EMBL/GenBank/DDBJ databases">
        <authorList>
            <person name="Floudas D."/>
            <person name="Bentzer J."/>
            <person name="Ahren D."/>
            <person name="Johansson T."/>
            <person name="Persson P."/>
            <person name="Tunlid A."/>
        </authorList>
    </citation>
    <scope>NUCLEOTIDE SEQUENCE [LARGE SCALE GENOMIC DNA]</scope>
    <source>
        <strain evidence="1 2">CBS 102.39</strain>
    </source>
</reference>
<evidence type="ECO:0000313" key="1">
    <source>
        <dbReference type="EMBL" id="KAF4614178.1"/>
    </source>
</evidence>
<organism evidence="1 2">
    <name type="scientific">Agrocybe pediades</name>
    <dbReference type="NCBI Taxonomy" id="84607"/>
    <lineage>
        <taxon>Eukaryota</taxon>
        <taxon>Fungi</taxon>
        <taxon>Dikarya</taxon>
        <taxon>Basidiomycota</taxon>
        <taxon>Agaricomycotina</taxon>
        <taxon>Agaricomycetes</taxon>
        <taxon>Agaricomycetidae</taxon>
        <taxon>Agaricales</taxon>
        <taxon>Agaricineae</taxon>
        <taxon>Strophariaceae</taxon>
        <taxon>Agrocybe</taxon>
    </lineage>
</organism>
<comment type="caution">
    <text evidence="1">The sequence shown here is derived from an EMBL/GenBank/DDBJ whole genome shotgun (WGS) entry which is preliminary data.</text>
</comment>